<protein>
    <submittedName>
        <fullName evidence="1">Uncharacterized protein</fullName>
    </submittedName>
</protein>
<reference evidence="2" key="1">
    <citation type="submission" date="2019-05" db="EMBL/GenBank/DDBJ databases">
        <title>Complete Genome Sequence of Escherichia coli Myophage Mansfield.</title>
        <authorList>
            <person name="D'Souza G.M."/>
            <person name="Klotz K."/>
            <person name="Moreland R."/>
            <person name="Liu M."/>
            <person name="Ramsey J."/>
        </authorList>
    </citation>
    <scope>NUCLEOTIDE SEQUENCE [LARGE SCALE GENOMIC DNA]</scope>
</reference>
<organism evidence="1 2">
    <name type="scientific">Escherichia phage Mansfield</name>
    <dbReference type="NCBI Taxonomy" id="2591099"/>
    <lineage>
        <taxon>Viruses</taxon>
        <taxon>Duplodnaviria</taxon>
        <taxon>Heunggongvirae</taxon>
        <taxon>Uroviricota</taxon>
        <taxon>Caudoviricetes</taxon>
        <taxon>Lindbergviridae</taxon>
        <taxon>Wifcevirus</taxon>
        <taxon>Wifcevirus mansfield</taxon>
    </lineage>
</organism>
<name>A0A5B9N7D3_9CAUD</name>
<dbReference type="Proteomes" id="UP000324813">
    <property type="component" value="Segment"/>
</dbReference>
<evidence type="ECO:0000313" key="1">
    <source>
        <dbReference type="EMBL" id="QEG09914.1"/>
    </source>
</evidence>
<gene>
    <name evidence="1" type="ORF">CPT_Mansfield_089</name>
</gene>
<proteinExistence type="predicted"/>
<sequence>MIIHRPLMLKKEECEEILHALRRAEADVNLRVRVRDFIMKEFESDDVDYAIDELLKRNVKGATIPIYHQSRCVQVPIKTYVDKKPRLKPVPADKIEVGDVIVCVYYGSQIFNAVVVRRYSINGCQYMEVTNAKKEPGSLNVAYALREFSSPSCTLYKVLDHGSC</sequence>
<accession>A0A5B9N7D3</accession>
<keyword evidence="2" id="KW-1185">Reference proteome</keyword>
<dbReference type="EMBL" id="MK903282">
    <property type="protein sequence ID" value="QEG09914.1"/>
    <property type="molecule type" value="Genomic_DNA"/>
</dbReference>
<evidence type="ECO:0000313" key="2">
    <source>
        <dbReference type="Proteomes" id="UP000324813"/>
    </source>
</evidence>